<evidence type="ECO:0000256" key="3">
    <source>
        <dbReference type="ARBA" id="ARBA00022801"/>
    </source>
</evidence>
<feature type="region of interest" description="Disordered" evidence="5">
    <location>
        <begin position="1"/>
        <end position="25"/>
    </location>
</feature>
<accession>A0A378WHP9</accession>
<dbReference type="GO" id="GO:0052689">
    <property type="term" value="F:carboxylic ester hydrolase activity"/>
    <property type="evidence" value="ECO:0007669"/>
    <property type="project" value="UniProtKB-KW"/>
</dbReference>
<evidence type="ECO:0000256" key="6">
    <source>
        <dbReference type="SAM" id="Phobius"/>
    </source>
</evidence>
<dbReference type="EMBL" id="UGRU01000001">
    <property type="protein sequence ID" value="SUA40719.1"/>
    <property type="molecule type" value="Genomic_DNA"/>
</dbReference>
<keyword evidence="2" id="KW-0719">Serine esterase</keyword>
<feature type="compositionally biased region" description="Basic and acidic residues" evidence="5">
    <location>
        <begin position="1"/>
        <end position="20"/>
    </location>
</feature>
<evidence type="ECO:0000256" key="2">
    <source>
        <dbReference type="ARBA" id="ARBA00022487"/>
    </source>
</evidence>
<dbReference type="AlphaFoldDB" id="A0A378WHP9"/>
<feature type="region of interest" description="Disordered" evidence="5">
    <location>
        <begin position="211"/>
        <end position="243"/>
    </location>
</feature>
<evidence type="ECO:0000256" key="1">
    <source>
        <dbReference type="ARBA" id="ARBA00007534"/>
    </source>
</evidence>
<dbReference type="PANTHER" id="PTHR33630:SF9">
    <property type="entry name" value="CUTINASE 4"/>
    <property type="match status" value="1"/>
</dbReference>
<dbReference type="Gene3D" id="3.40.50.1820">
    <property type="entry name" value="alpha/beta hydrolase"/>
    <property type="match status" value="1"/>
</dbReference>
<dbReference type="SMART" id="SM01110">
    <property type="entry name" value="Cutinase"/>
    <property type="match status" value="1"/>
</dbReference>
<protein>
    <submittedName>
        <fullName evidence="7">Cutinase</fullName>
    </submittedName>
</protein>
<evidence type="ECO:0000313" key="8">
    <source>
        <dbReference type="Proteomes" id="UP000255082"/>
    </source>
</evidence>
<name>A0A378WHP9_9NOCA</name>
<dbReference type="Proteomes" id="UP000255082">
    <property type="component" value="Unassembled WGS sequence"/>
</dbReference>
<dbReference type="SUPFAM" id="SSF53474">
    <property type="entry name" value="alpha/beta-Hydrolases"/>
    <property type="match status" value="1"/>
</dbReference>
<keyword evidence="6" id="KW-1133">Transmembrane helix</keyword>
<dbReference type="Pfam" id="PF01083">
    <property type="entry name" value="Cutinase"/>
    <property type="match status" value="1"/>
</dbReference>
<evidence type="ECO:0000256" key="5">
    <source>
        <dbReference type="SAM" id="MobiDB-lite"/>
    </source>
</evidence>
<organism evidence="7 8">
    <name type="scientific">Nocardia africana</name>
    <dbReference type="NCBI Taxonomy" id="134964"/>
    <lineage>
        <taxon>Bacteria</taxon>
        <taxon>Bacillati</taxon>
        <taxon>Actinomycetota</taxon>
        <taxon>Actinomycetes</taxon>
        <taxon>Mycobacteriales</taxon>
        <taxon>Nocardiaceae</taxon>
        <taxon>Nocardia</taxon>
    </lineage>
</organism>
<keyword evidence="6" id="KW-0812">Transmembrane</keyword>
<dbReference type="PANTHER" id="PTHR33630">
    <property type="entry name" value="CUTINASE RV1984C-RELATED-RELATED"/>
    <property type="match status" value="1"/>
</dbReference>
<dbReference type="InterPro" id="IPR029058">
    <property type="entry name" value="AB_hydrolase_fold"/>
</dbReference>
<proteinExistence type="inferred from homology"/>
<sequence length="451" mass="45967">MYPIASRDHDDRDTVASRGRERLRKSQLVDHRPLHTRITSDRLRRGPVRAVGVVAFTAATVLMASAYANAEPPDAGPSCPDLYVFGVQGTSESSRTADPQSTTGMVGQIFGSITHDGTIGYQEIGYDAAFGGAPGTGPGQSTFTASASEAGQKLGDAATSFHAQCPATRIGFVAFSQGAGVVSDFARDVGAGRTSIPPDRVAGVAVLSDWTRPPGAEPIPGRPGQTSTDPVPGTEATASSQVQFRPVPSTAGIAPNIEDFGDLTGHVVEICIPGDLSCDAPPHAQLLRAAGGVVAQADLHDPIAAVGTLAATASAAVSNAATTAVLDDVQIDQGQVNYLPAETISARIADGADPRNGTPTPQQQQDAAARIAQVAAAVAADPLGQIPRLAGQIGAAIDDNLAANADLANPATLARYAGVVANHTGYANSGDTQRVATWLDALSHDIGQAAP</sequence>
<keyword evidence="4" id="KW-1015">Disulfide bond</keyword>
<dbReference type="InterPro" id="IPR000675">
    <property type="entry name" value="Cutinase/axe"/>
</dbReference>
<evidence type="ECO:0000313" key="7">
    <source>
        <dbReference type="EMBL" id="SUA40719.1"/>
    </source>
</evidence>
<feature type="transmembrane region" description="Helical" evidence="6">
    <location>
        <begin position="47"/>
        <end position="68"/>
    </location>
</feature>
<comment type="similarity">
    <text evidence="1">Belongs to the cutinase family.</text>
</comment>
<keyword evidence="3" id="KW-0378">Hydrolase</keyword>
<gene>
    <name evidence="7" type="ORF">NCTC13184_00040</name>
</gene>
<keyword evidence="6" id="KW-0472">Membrane</keyword>
<evidence type="ECO:0000256" key="4">
    <source>
        <dbReference type="ARBA" id="ARBA00023157"/>
    </source>
</evidence>
<reference evidence="7 8" key="1">
    <citation type="submission" date="2018-06" db="EMBL/GenBank/DDBJ databases">
        <authorList>
            <consortium name="Pathogen Informatics"/>
            <person name="Doyle S."/>
        </authorList>
    </citation>
    <scope>NUCLEOTIDE SEQUENCE [LARGE SCALE GENOMIC DNA]</scope>
    <source>
        <strain evidence="7 8">NCTC13184</strain>
    </source>
</reference>